<proteinExistence type="predicted"/>
<protein>
    <recommendedName>
        <fullName evidence="4">Head-to-tail connector protein</fullName>
    </recommendedName>
</protein>
<evidence type="ECO:0008006" key="4">
    <source>
        <dbReference type="Google" id="ProtNLM"/>
    </source>
</evidence>
<reference evidence="3" key="1">
    <citation type="submission" date="2018-06" db="EMBL/GenBank/DDBJ databases">
        <authorList>
            <person name="Zhirakovskaya E."/>
        </authorList>
    </citation>
    <scope>NUCLEOTIDE SEQUENCE [LARGE SCALE GENOMIC DNA]</scope>
</reference>
<dbReference type="GeneID" id="54997733"/>
<dbReference type="RefSeq" id="YP_009806859.1">
    <property type="nucleotide sequence ID" value="NC_048018.1"/>
</dbReference>
<feature type="region of interest" description="Disordered" evidence="1">
    <location>
        <begin position="33"/>
        <end position="62"/>
    </location>
</feature>
<name>A0A345L119_9CAUD</name>
<evidence type="ECO:0000313" key="3">
    <source>
        <dbReference type="Proteomes" id="UP000258434"/>
    </source>
</evidence>
<dbReference type="Proteomes" id="UP000258434">
    <property type="component" value="Segment"/>
</dbReference>
<dbReference type="KEGG" id="vg:54997733"/>
<evidence type="ECO:0000256" key="1">
    <source>
        <dbReference type="SAM" id="MobiDB-lite"/>
    </source>
</evidence>
<accession>A0A345L119</accession>
<evidence type="ECO:0000313" key="2">
    <source>
        <dbReference type="EMBL" id="AXH48971.1"/>
    </source>
</evidence>
<sequence length="85" mass="9468">MKIEWNQSAFKDIRYGRTSEIIGELESHAERVADAASSMGEGQYETGSQPGRARPQGRHRTSVVTADYKAMRETARDNVLLRALG</sequence>
<keyword evidence="3" id="KW-1185">Reference proteome</keyword>
<dbReference type="EMBL" id="MH536812">
    <property type="protein sequence ID" value="AXH48971.1"/>
    <property type="molecule type" value="Genomic_DNA"/>
</dbReference>
<gene>
    <name evidence="2" type="primary">11</name>
    <name evidence="2" type="ORF">SEA_APRICOT_11</name>
</gene>
<organism evidence="2 3">
    <name type="scientific">Gordonia phage Apricot</name>
    <dbReference type="NCBI Taxonomy" id="2250319"/>
    <lineage>
        <taxon>Viruses</taxon>
        <taxon>Duplodnaviria</taxon>
        <taxon>Heunggongvirae</taxon>
        <taxon>Uroviricota</taxon>
        <taxon>Caudoviricetes</taxon>
        <taxon>Apricotvirus</taxon>
        <taxon>Apricotvirus apricot</taxon>
    </lineage>
</organism>